<sequence>MLFEGMHIQETNSNQIKLCHMMLKCLVEGGSTHEQANADHAWLTPGEEKIVVEFCTKGDPYQQRAGTRENITGIVTICADGTTIRPAVIFKGNAYNVRWGDNNPLKALYEFCFFFDQKILIIQIFPF</sequence>
<evidence type="ECO:0000313" key="2">
    <source>
        <dbReference type="Proteomes" id="UP000283269"/>
    </source>
</evidence>
<dbReference type="Proteomes" id="UP000283269">
    <property type="component" value="Unassembled WGS sequence"/>
</dbReference>
<dbReference type="OrthoDB" id="2917041at2759"/>
<evidence type="ECO:0000313" key="1">
    <source>
        <dbReference type="EMBL" id="PPQ95582.1"/>
    </source>
</evidence>
<dbReference type="AlphaFoldDB" id="A0A409XXS9"/>
<name>A0A409XXS9_PSICY</name>
<proteinExistence type="predicted"/>
<organism evidence="1 2">
    <name type="scientific">Psilocybe cyanescens</name>
    <dbReference type="NCBI Taxonomy" id="93625"/>
    <lineage>
        <taxon>Eukaryota</taxon>
        <taxon>Fungi</taxon>
        <taxon>Dikarya</taxon>
        <taxon>Basidiomycota</taxon>
        <taxon>Agaricomycotina</taxon>
        <taxon>Agaricomycetes</taxon>
        <taxon>Agaricomycetidae</taxon>
        <taxon>Agaricales</taxon>
        <taxon>Agaricineae</taxon>
        <taxon>Strophariaceae</taxon>
        <taxon>Psilocybe</taxon>
    </lineage>
</organism>
<reference evidence="1 2" key="1">
    <citation type="journal article" date="2018" name="Evol. Lett.">
        <title>Horizontal gene cluster transfer increased hallucinogenic mushroom diversity.</title>
        <authorList>
            <person name="Reynolds H.T."/>
            <person name="Vijayakumar V."/>
            <person name="Gluck-Thaler E."/>
            <person name="Korotkin H.B."/>
            <person name="Matheny P.B."/>
            <person name="Slot J.C."/>
        </authorList>
    </citation>
    <scope>NUCLEOTIDE SEQUENCE [LARGE SCALE GENOMIC DNA]</scope>
    <source>
        <strain evidence="1 2">2631</strain>
    </source>
</reference>
<comment type="caution">
    <text evidence="1">The sequence shown here is derived from an EMBL/GenBank/DDBJ whole genome shotgun (WGS) entry which is preliminary data.</text>
</comment>
<protein>
    <submittedName>
        <fullName evidence="1">Uncharacterized protein</fullName>
    </submittedName>
</protein>
<dbReference type="InParanoid" id="A0A409XXS9"/>
<dbReference type="STRING" id="93625.A0A409XXS9"/>
<accession>A0A409XXS9</accession>
<keyword evidence="2" id="KW-1185">Reference proteome</keyword>
<gene>
    <name evidence="1" type="ORF">CVT25_000809</name>
</gene>
<dbReference type="EMBL" id="NHYD01000033">
    <property type="protein sequence ID" value="PPQ95582.1"/>
    <property type="molecule type" value="Genomic_DNA"/>
</dbReference>